<comment type="similarity">
    <text evidence="2">Belongs to the FliK family.</text>
</comment>
<name>A0A0J8DBL5_CLOCY</name>
<comment type="caution">
    <text evidence="6">The sequence shown here is derived from an EMBL/GenBank/DDBJ whole genome shotgun (WGS) entry which is preliminary data.</text>
</comment>
<comment type="function">
    <text evidence="1">Controls the length of the flagellar hook.</text>
</comment>
<organism evidence="6 7">
    <name type="scientific">Clostridium cylindrosporum DSM 605</name>
    <dbReference type="NCBI Taxonomy" id="1121307"/>
    <lineage>
        <taxon>Bacteria</taxon>
        <taxon>Bacillati</taxon>
        <taxon>Bacillota</taxon>
        <taxon>Clostridia</taxon>
        <taxon>Eubacteriales</taxon>
        <taxon>Clostridiaceae</taxon>
        <taxon>Clostridium</taxon>
    </lineage>
</organism>
<evidence type="ECO:0000313" key="6">
    <source>
        <dbReference type="EMBL" id="KMT21704.1"/>
    </source>
</evidence>
<dbReference type="PRINTS" id="PR01007">
    <property type="entry name" value="FLGHOOKFLIK"/>
</dbReference>
<gene>
    <name evidence="6" type="primary">fliK</name>
    <name evidence="6" type="ORF">CLCY_2c04660</name>
</gene>
<keyword evidence="6" id="KW-0969">Cilium</keyword>
<proteinExistence type="inferred from homology"/>
<dbReference type="RefSeq" id="WP_048571120.1">
    <property type="nucleotide sequence ID" value="NZ_LFVU01000027.1"/>
</dbReference>
<protein>
    <submittedName>
        <fullName evidence="6">Flagellar hook-length control protein FliK</fullName>
    </submittedName>
</protein>
<dbReference type="InterPro" id="IPR001635">
    <property type="entry name" value="Flag_hook_Flik"/>
</dbReference>
<dbReference type="CDD" id="cd17470">
    <property type="entry name" value="T3SS_Flik_C"/>
    <property type="match status" value="1"/>
</dbReference>
<dbReference type="GO" id="GO:0009424">
    <property type="term" value="C:bacterial-type flagellum hook"/>
    <property type="evidence" value="ECO:0007669"/>
    <property type="project" value="InterPro"/>
</dbReference>
<dbReference type="InterPro" id="IPR038610">
    <property type="entry name" value="FliK-like_C_sf"/>
</dbReference>
<feature type="domain" description="Flagellar hook-length control protein-like C-terminal" evidence="5">
    <location>
        <begin position="253"/>
        <end position="323"/>
    </location>
</feature>
<dbReference type="Pfam" id="PF02120">
    <property type="entry name" value="Flg_hook"/>
    <property type="match status" value="1"/>
</dbReference>
<evidence type="ECO:0000256" key="3">
    <source>
        <dbReference type="ARBA" id="ARBA00022795"/>
    </source>
</evidence>
<sequence>MNVPITITSEAMNIASMNNSSARELSNGTDFLNLLTSLLTSGAEGENALISLLNSKEVTPQDTSTTLGSIMNTLNLRINGESTPLKKDNFIIGQGDMEDILDNLKNLSKNIAEESLSQYINGINQDNGFLKLRAMESLNFQAQNSSLASTIQGMITNLSGNVENKEVLNALKFLQQFTNSDGSLDTSKLLKAIEAGGKGQDASSFMNSMNLNQGGTSQIQESVPVKEVNIFNTRDIVDVVVENFKTLRLPGRCEMRIKLNPQELGEITIKLVLEKGQVSAVISSDRKDTFALLQSNINNLLQQLKDSGTELHHVAVNLSQDQSGEEARRGYKGEKEKSQDEEFEDVFEETANKESSTIL</sequence>
<dbReference type="InterPro" id="IPR021136">
    <property type="entry name" value="Flagellar_hook_control-like_C"/>
</dbReference>
<dbReference type="OrthoDB" id="1934566at2"/>
<dbReference type="PATRIC" id="fig|1121307.3.peg.1324"/>
<feature type="region of interest" description="Disordered" evidence="4">
    <location>
        <begin position="319"/>
        <end position="359"/>
    </location>
</feature>
<dbReference type="EMBL" id="LFVU01000027">
    <property type="protein sequence ID" value="KMT21704.1"/>
    <property type="molecule type" value="Genomic_DNA"/>
</dbReference>
<reference evidence="6 7" key="1">
    <citation type="submission" date="2015-06" db="EMBL/GenBank/DDBJ databases">
        <title>Draft genome sequence of the purine-degrading Clostridium cylindrosporum HC-1 (DSM 605).</title>
        <authorList>
            <person name="Poehlein A."/>
            <person name="Schiel-Bengelsdorf B."/>
            <person name="Bengelsdorf F."/>
            <person name="Daniel R."/>
            <person name="Duerre P."/>
        </authorList>
    </citation>
    <scope>NUCLEOTIDE SEQUENCE [LARGE SCALE GENOMIC DNA]</scope>
    <source>
        <strain evidence="6 7">DSM 605</strain>
    </source>
</reference>
<accession>A0A0J8DBL5</accession>
<evidence type="ECO:0000256" key="1">
    <source>
        <dbReference type="ARBA" id="ARBA00003944"/>
    </source>
</evidence>
<dbReference type="Gene3D" id="3.30.750.140">
    <property type="match status" value="1"/>
</dbReference>
<feature type="compositionally biased region" description="Basic and acidic residues" evidence="4">
    <location>
        <begin position="325"/>
        <end position="340"/>
    </location>
</feature>
<evidence type="ECO:0000256" key="4">
    <source>
        <dbReference type="SAM" id="MobiDB-lite"/>
    </source>
</evidence>
<dbReference type="Proteomes" id="UP000036756">
    <property type="component" value="Unassembled WGS sequence"/>
</dbReference>
<keyword evidence="6" id="KW-0966">Cell projection</keyword>
<dbReference type="GO" id="GO:0044780">
    <property type="term" value="P:bacterial-type flagellum assembly"/>
    <property type="evidence" value="ECO:0007669"/>
    <property type="project" value="InterPro"/>
</dbReference>
<evidence type="ECO:0000256" key="2">
    <source>
        <dbReference type="ARBA" id="ARBA00009149"/>
    </source>
</evidence>
<keyword evidence="6" id="KW-0282">Flagellum</keyword>
<dbReference type="AlphaFoldDB" id="A0A0J8DBL5"/>
<keyword evidence="3" id="KW-1005">Bacterial flagellum biogenesis</keyword>
<evidence type="ECO:0000313" key="7">
    <source>
        <dbReference type="Proteomes" id="UP000036756"/>
    </source>
</evidence>
<evidence type="ECO:0000259" key="5">
    <source>
        <dbReference type="Pfam" id="PF02120"/>
    </source>
</evidence>
<keyword evidence="7" id="KW-1185">Reference proteome</keyword>
<dbReference type="STRING" id="1121307.CLCY_2c04660"/>